<comment type="caution">
    <text evidence="1">The sequence shown here is derived from an EMBL/GenBank/DDBJ whole genome shotgun (WGS) entry which is preliminary data.</text>
</comment>
<dbReference type="EMBL" id="MTSE01000004">
    <property type="protein sequence ID" value="OUJ74296.1"/>
    <property type="molecule type" value="Genomic_DNA"/>
</dbReference>
<evidence type="ECO:0000313" key="2">
    <source>
        <dbReference type="Proteomes" id="UP000194873"/>
    </source>
</evidence>
<protein>
    <submittedName>
        <fullName evidence="1">Uncharacterized protein</fullName>
    </submittedName>
</protein>
<keyword evidence="2" id="KW-1185">Reference proteome</keyword>
<evidence type="ECO:0000313" key="1">
    <source>
        <dbReference type="EMBL" id="OUJ74296.1"/>
    </source>
</evidence>
<reference evidence="1 2" key="1">
    <citation type="submission" date="2017-01" db="EMBL/GenBank/DDBJ databases">
        <title>A new Hymenobacter.</title>
        <authorList>
            <person name="Liang Y."/>
            <person name="Feng F."/>
        </authorList>
    </citation>
    <scope>NUCLEOTIDE SEQUENCE [LARGE SCALE GENOMIC DNA]</scope>
    <source>
        <strain evidence="1">MIMBbqt21</strain>
    </source>
</reference>
<dbReference type="AlphaFoldDB" id="A0A243WF21"/>
<accession>A0A243WF21</accession>
<organism evidence="1 2">
    <name type="scientific">Hymenobacter crusticola</name>
    <dbReference type="NCBI Taxonomy" id="1770526"/>
    <lineage>
        <taxon>Bacteria</taxon>
        <taxon>Pseudomonadati</taxon>
        <taxon>Bacteroidota</taxon>
        <taxon>Cytophagia</taxon>
        <taxon>Cytophagales</taxon>
        <taxon>Hymenobacteraceae</taxon>
        <taxon>Hymenobacter</taxon>
    </lineage>
</organism>
<name>A0A243WF21_9BACT</name>
<proteinExistence type="predicted"/>
<sequence length="70" mass="7724">MALLLAALLLLIGLLTQLKPAKRTAVVLRHLPPTTSHFIGLQQNSRIHKSASARRPKRVLVVKPTANDRL</sequence>
<gene>
    <name evidence="1" type="ORF">BXP70_11300</name>
</gene>
<dbReference type="Proteomes" id="UP000194873">
    <property type="component" value="Unassembled WGS sequence"/>
</dbReference>